<organism evidence="7 8">
    <name type="scientific">Crateriforma conspicua</name>
    <dbReference type="NCBI Taxonomy" id="2527996"/>
    <lineage>
        <taxon>Bacteria</taxon>
        <taxon>Pseudomonadati</taxon>
        <taxon>Planctomycetota</taxon>
        <taxon>Planctomycetia</taxon>
        <taxon>Planctomycetales</taxon>
        <taxon>Planctomycetaceae</taxon>
        <taxon>Crateriforma</taxon>
    </lineage>
</organism>
<evidence type="ECO:0000256" key="4">
    <source>
        <dbReference type="ARBA" id="ARBA00022857"/>
    </source>
</evidence>
<dbReference type="Pfam" id="PF00175">
    <property type="entry name" value="NAD_binding_1"/>
    <property type="match status" value="1"/>
</dbReference>
<evidence type="ECO:0000259" key="6">
    <source>
        <dbReference type="PROSITE" id="PS51384"/>
    </source>
</evidence>
<keyword evidence="3" id="KW-0274">FAD</keyword>
<dbReference type="InterPro" id="IPR001709">
    <property type="entry name" value="Flavoprot_Pyr_Nucl_cyt_Rdtase"/>
</dbReference>
<sequence length="286" mass="32244">MQLKDFDISTRYAARVVRNERITAPESGQEVREIGVEVDDPDFDVEVGQNFGVLAPGNPALGQEHHLRLYSIADVPRINGDGTTEFTMCVRRCDYIDDFSGERYKGVASNFLCDLTPNQTFTITGPYGHAFDAPRENNATLVLIGMGTGIAPFRAFVKYLHASRPEYVGRVILFHGGRTGLDLLYRNDKKDDFALYYDSETFEAINVLSSRPALSDSIDWGSAILPRGEEIRRLMEQDDTYVYLAGLTPIRNDLDTVMGEVYGSAEAWQDRKSELESDDRWVELLY</sequence>
<protein>
    <submittedName>
        <fullName evidence="7">Ferredoxin--NADP reductase</fullName>
        <ecNumber evidence="7">1.18.1.2</ecNumber>
    </submittedName>
</protein>
<name>A0A5C6G008_9PLAN</name>
<evidence type="ECO:0000256" key="3">
    <source>
        <dbReference type="ARBA" id="ARBA00022827"/>
    </source>
</evidence>
<evidence type="ECO:0000313" key="8">
    <source>
        <dbReference type="Proteomes" id="UP000316476"/>
    </source>
</evidence>
<dbReference type="GO" id="GO:0004324">
    <property type="term" value="F:ferredoxin-NADP+ reductase activity"/>
    <property type="evidence" value="ECO:0007669"/>
    <property type="project" value="UniProtKB-EC"/>
</dbReference>
<accession>A0A5C6G008</accession>
<evidence type="ECO:0000256" key="5">
    <source>
        <dbReference type="ARBA" id="ARBA00023002"/>
    </source>
</evidence>
<dbReference type="SUPFAM" id="SSF63380">
    <property type="entry name" value="Riboflavin synthase domain-like"/>
    <property type="match status" value="1"/>
</dbReference>
<dbReference type="SUPFAM" id="SSF52343">
    <property type="entry name" value="Ferredoxin reductase-like, C-terminal NADP-linked domain"/>
    <property type="match status" value="1"/>
</dbReference>
<evidence type="ECO:0000313" key="7">
    <source>
        <dbReference type="EMBL" id="TWU66958.1"/>
    </source>
</evidence>
<dbReference type="Gene3D" id="3.40.50.80">
    <property type="entry name" value="Nucleotide-binding domain of ferredoxin-NADP reductase (FNR) module"/>
    <property type="match status" value="1"/>
</dbReference>
<dbReference type="InterPro" id="IPR039261">
    <property type="entry name" value="FNR_nucleotide-bd"/>
</dbReference>
<dbReference type="Gene3D" id="2.40.30.10">
    <property type="entry name" value="Translation factors"/>
    <property type="match status" value="1"/>
</dbReference>
<dbReference type="InterPro" id="IPR001433">
    <property type="entry name" value="OxRdtase_FAD/NAD-bd"/>
</dbReference>
<dbReference type="InterPro" id="IPR017938">
    <property type="entry name" value="Riboflavin_synthase-like_b-brl"/>
</dbReference>
<dbReference type="OrthoDB" id="9789468at2"/>
<dbReference type="PRINTS" id="PR00371">
    <property type="entry name" value="FPNCR"/>
</dbReference>
<dbReference type="PROSITE" id="PS51384">
    <property type="entry name" value="FAD_FR"/>
    <property type="match status" value="1"/>
</dbReference>
<comment type="cofactor">
    <cofactor evidence="1">
        <name>FAD</name>
        <dbReference type="ChEBI" id="CHEBI:57692"/>
    </cofactor>
</comment>
<keyword evidence="4" id="KW-0521">NADP</keyword>
<dbReference type="PANTHER" id="PTHR43314">
    <property type="match status" value="1"/>
</dbReference>
<reference evidence="7 8" key="1">
    <citation type="submission" date="2019-02" db="EMBL/GenBank/DDBJ databases">
        <title>Deep-cultivation of Planctomycetes and their phenomic and genomic characterization uncovers novel biology.</title>
        <authorList>
            <person name="Wiegand S."/>
            <person name="Jogler M."/>
            <person name="Boedeker C."/>
            <person name="Pinto D."/>
            <person name="Vollmers J."/>
            <person name="Rivas-Marin E."/>
            <person name="Kohn T."/>
            <person name="Peeters S.H."/>
            <person name="Heuer A."/>
            <person name="Rast P."/>
            <person name="Oberbeckmann S."/>
            <person name="Bunk B."/>
            <person name="Jeske O."/>
            <person name="Meyerdierks A."/>
            <person name="Storesund J.E."/>
            <person name="Kallscheuer N."/>
            <person name="Luecker S."/>
            <person name="Lage O.M."/>
            <person name="Pohl T."/>
            <person name="Merkel B.J."/>
            <person name="Hornburger P."/>
            <person name="Mueller R.-W."/>
            <person name="Bruemmer F."/>
            <person name="Labrenz M."/>
            <person name="Spormann A.M."/>
            <person name="Op Den Camp H."/>
            <person name="Overmann J."/>
            <person name="Amann R."/>
            <person name="Jetten M.S.M."/>
            <person name="Mascher T."/>
            <person name="Medema M.H."/>
            <person name="Devos D.P."/>
            <person name="Kaster A.-K."/>
            <person name="Ovreas L."/>
            <person name="Rohde M."/>
            <person name="Galperin M.Y."/>
            <person name="Jogler C."/>
        </authorList>
    </citation>
    <scope>NUCLEOTIDE SEQUENCE [LARGE SCALE GENOMIC DNA]</scope>
    <source>
        <strain evidence="7 8">V7</strain>
    </source>
</reference>
<feature type="domain" description="FAD-binding FR-type" evidence="6">
    <location>
        <begin position="9"/>
        <end position="133"/>
    </location>
</feature>
<dbReference type="InterPro" id="IPR017927">
    <property type="entry name" value="FAD-bd_FR_type"/>
</dbReference>
<gene>
    <name evidence="7" type="primary">petH</name>
    <name evidence="7" type="ORF">V7x_25300</name>
</gene>
<dbReference type="InterPro" id="IPR015701">
    <property type="entry name" value="FNR"/>
</dbReference>
<proteinExistence type="predicted"/>
<comment type="caution">
    <text evidence="7">The sequence shown here is derived from an EMBL/GenBank/DDBJ whole genome shotgun (WGS) entry which is preliminary data.</text>
</comment>
<keyword evidence="5 7" id="KW-0560">Oxidoreductase</keyword>
<dbReference type="EMBL" id="SJPZ01000001">
    <property type="protein sequence ID" value="TWU66958.1"/>
    <property type="molecule type" value="Genomic_DNA"/>
</dbReference>
<dbReference type="RefSeq" id="WP_146413474.1">
    <property type="nucleotide sequence ID" value="NZ_SJPZ01000001.1"/>
</dbReference>
<dbReference type="Proteomes" id="UP000316476">
    <property type="component" value="Unassembled WGS sequence"/>
</dbReference>
<dbReference type="AlphaFoldDB" id="A0A5C6G008"/>
<dbReference type="EC" id="1.18.1.2" evidence="7"/>
<evidence type="ECO:0000256" key="1">
    <source>
        <dbReference type="ARBA" id="ARBA00001974"/>
    </source>
</evidence>
<keyword evidence="2" id="KW-0285">Flavoprotein</keyword>
<evidence type="ECO:0000256" key="2">
    <source>
        <dbReference type="ARBA" id="ARBA00022630"/>
    </source>
</evidence>